<keyword evidence="3" id="KW-1185">Reference proteome</keyword>
<dbReference type="PROSITE" id="PS51833">
    <property type="entry name" value="HDOD"/>
    <property type="match status" value="1"/>
</dbReference>
<feature type="domain" description="HDOD" evidence="1">
    <location>
        <begin position="198"/>
        <end position="385"/>
    </location>
</feature>
<evidence type="ECO:0000313" key="2">
    <source>
        <dbReference type="EMBL" id="MEE2025975.1"/>
    </source>
</evidence>
<dbReference type="Gene3D" id="3.20.20.450">
    <property type="entry name" value="EAL domain"/>
    <property type="match status" value="1"/>
</dbReference>
<dbReference type="RefSeq" id="WP_330089282.1">
    <property type="nucleotide sequence ID" value="NZ_JAUGZK010000019.1"/>
</dbReference>
<dbReference type="InterPro" id="IPR001633">
    <property type="entry name" value="EAL_dom"/>
</dbReference>
<dbReference type="Gene3D" id="1.10.3210.10">
    <property type="entry name" value="Hypothetical protein af1432"/>
    <property type="match status" value="1"/>
</dbReference>
<dbReference type="InterPro" id="IPR014408">
    <property type="entry name" value="dGMP_Pdiesterase_EAL/HD-GYP"/>
</dbReference>
<gene>
    <name evidence="2" type="ORF">QWF21_17175</name>
</gene>
<dbReference type="Proteomes" id="UP001339167">
    <property type="component" value="Unassembled WGS sequence"/>
</dbReference>
<accession>A0ABU7JLI7</accession>
<dbReference type="PANTHER" id="PTHR33525:SF4">
    <property type="entry name" value="CYCLIC DI-GMP PHOSPHODIESTERASE CDGJ"/>
    <property type="match status" value="1"/>
</dbReference>
<dbReference type="InterPro" id="IPR052340">
    <property type="entry name" value="RNase_Y/CdgJ"/>
</dbReference>
<dbReference type="InterPro" id="IPR035919">
    <property type="entry name" value="EAL_sf"/>
</dbReference>
<evidence type="ECO:0000313" key="3">
    <source>
        <dbReference type="Proteomes" id="UP001339167"/>
    </source>
</evidence>
<name>A0ABU7JLI7_9GAMM</name>
<sequence length="404" mass="46197">MYAYIARQPIYDTQKQLYGYELLFRDGEANCFPDIDSDQATSRVLTEHHLLVGVEQIAAGKLAFINFSAETLIHHFPTSIAPATTVIEILETVPISSELLQACKTLHGLGYALALDDHDFDPKWDIFFPYIRYLKIDVQQFNLLQISKFMQRIKHHPIILLAERVETAEQFEKLKLMGFTLFQGYLFARPEMMKHRQLNSNQINLLQLIAEASAAHCDFNRLSQVIERDVALSYKLLRFINNSAYAKEQKIDSLKLAMVYMGETELKKFIALLALANLGTGENDERIVQSLVRARFCDELAKHNNQSKDPLSAFLTGLFSKVDDLLEMPMAQVLTQLPLQQGIQNALLKREGESGHLLRLIEAYERADWQLADSLYRPLKGRHSLASLYHDAVLWTKNLLHHPG</sequence>
<dbReference type="SUPFAM" id="SSF141868">
    <property type="entry name" value="EAL domain-like"/>
    <property type="match status" value="1"/>
</dbReference>
<proteinExistence type="predicted"/>
<organism evidence="2 3">
    <name type="scientific">Alkalimonas mucilaginosa</name>
    <dbReference type="NCBI Taxonomy" id="3057676"/>
    <lineage>
        <taxon>Bacteria</taxon>
        <taxon>Pseudomonadati</taxon>
        <taxon>Pseudomonadota</taxon>
        <taxon>Gammaproteobacteria</taxon>
        <taxon>Alkalimonas</taxon>
    </lineage>
</organism>
<dbReference type="SUPFAM" id="SSF109604">
    <property type="entry name" value="HD-domain/PDEase-like"/>
    <property type="match status" value="1"/>
</dbReference>
<protein>
    <submittedName>
        <fullName evidence="2">HDOD domain-containing protein</fullName>
    </submittedName>
</protein>
<dbReference type="PIRSF" id="PIRSF003180">
    <property type="entry name" value="DiGMPpdiest_YuxH"/>
    <property type="match status" value="1"/>
</dbReference>
<dbReference type="EMBL" id="JAUGZK010000019">
    <property type="protein sequence ID" value="MEE2025975.1"/>
    <property type="molecule type" value="Genomic_DNA"/>
</dbReference>
<dbReference type="SMART" id="SM00052">
    <property type="entry name" value="EAL"/>
    <property type="match status" value="1"/>
</dbReference>
<dbReference type="PANTHER" id="PTHR33525">
    <property type="match status" value="1"/>
</dbReference>
<dbReference type="InterPro" id="IPR013976">
    <property type="entry name" value="HDOD"/>
</dbReference>
<dbReference type="Pfam" id="PF00563">
    <property type="entry name" value="EAL"/>
    <property type="match status" value="1"/>
</dbReference>
<comment type="caution">
    <text evidence="2">The sequence shown here is derived from an EMBL/GenBank/DDBJ whole genome shotgun (WGS) entry which is preliminary data.</text>
</comment>
<evidence type="ECO:0000259" key="1">
    <source>
        <dbReference type="PROSITE" id="PS51833"/>
    </source>
</evidence>
<reference evidence="2 3" key="1">
    <citation type="submission" date="2023-06" db="EMBL/GenBank/DDBJ databases">
        <title>Alkalimonas sp., MEB004 an alkaliphilic bacterium isolated from Lonar Lake, India.</title>
        <authorList>
            <person name="Joshi A."/>
            <person name="Thite S."/>
        </authorList>
    </citation>
    <scope>NUCLEOTIDE SEQUENCE [LARGE SCALE GENOMIC DNA]</scope>
    <source>
        <strain evidence="2 3">MEB004</strain>
    </source>
</reference>
<dbReference type="Pfam" id="PF08668">
    <property type="entry name" value="HDOD"/>
    <property type="match status" value="1"/>
</dbReference>